<dbReference type="GO" id="GO:0032259">
    <property type="term" value="P:methylation"/>
    <property type="evidence" value="ECO:0007669"/>
    <property type="project" value="UniProtKB-KW"/>
</dbReference>
<dbReference type="InterPro" id="IPR029063">
    <property type="entry name" value="SAM-dependent_MTases_sf"/>
</dbReference>
<evidence type="ECO:0000259" key="1">
    <source>
        <dbReference type="Pfam" id="PF05050"/>
    </source>
</evidence>
<dbReference type="EMBL" id="FTNE01000002">
    <property type="protein sequence ID" value="SIQ20165.1"/>
    <property type="molecule type" value="Genomic_DNA"/>
</dbReference>
<evidence type="ECO:0000313" key="2">
    <source>
        <dbReference type="EMBL" id="SIQ20165.1"/>
    </source>
</evidence>
<protein>
    <submittedName>
        <fullName evidence="2">Methyltransferase, FkbM family</fullName>
    </submittedName>
</protein>
<keyword evidence="2" id="KW-0489">Methyltransferase</keyword>
<dbReference type="PANTHER" id="PTHR36973:SF4">
    <property type="entry name" value="NODULATION PROTEIN"/>
    <property type="match status" value="1"/>
</dbReference>
<dbReference type="GO" id="GO:0008171">
    <property type="term" value="F:O-methyltransferase activity"/>
    <property type="evidence" value="ECO:0007669"/>
    <property type="project" value="TreeGrafter"/>
</dbReference>
<reference evidence="2 3" key="1">
    <citation type="submission" date="2017-01" db="EMBL/GenBank/DDBJ databases">
        <authorList>
            <person name="Varghese N."/>
            <person name="Submissions S."/>
        </authorList>
    </citation>
    <scope>NUCLEOTIDE SEQUENCE [LARGE SCALE GENOMIC DNA]</scope>
    <source>
        <strain evidence="2 3">ATCC 35905</strain>
    </source>
</reference>
<dbReference type="InterPro" id="IPR006342">
    <property type="entry name" value="FkbM_mtfrase"/>
</dbReference>
<dbReference type="Pfam" id="PF05050">
    <property type="entry name" value="Methyltransf_21"/>
    <property type="match status" value="1"/>
</dbReference>
<sequence length="247" mass="27312">MRPTLKSTIGAMLDSFGTHRATTPPSGDIAMAAHLAALFKSLKIDLVIDVGADQGQFGTLLRDHVGYTGPIASFEPIPASFATLQHRASIDPMWQVEHAALGEALGDLPLNVIDLQNFRPAPPPNTQRLPARHTAQIKRQTIPVRTLDDIVPALRTRTRARHIFLKLDTNARDRAILHGGEHALGTIAAIQTELYTDRQFEDLPHYLGLLSYFQAKHFTPNQFFPTAAETNTQPTHFTCCMVNTSHR</sequence>
<feature type="domain" description="Methyltransferase FkbM" evidence="1">
    <location>
        <begin position="49"/>
        <end position="210"/>
    </location>
</feature>
<name>A0A8G2CI68_ACIRU</name>
<dbReference type="NCBIfam" id="TIGR01444">
    <property type="entry name" value="fkbM_fam"/>
    <property type="match status" value="1"/>
</dbReference>
<dbReference type="AlphaFoldDB" id="A0A8G2CI68"/>
<dbReference type="InterPro" id="IPR053188">
    <property type="entry name" value="FkbM_Methyltransferase"/>
</dbReference>
<keyword evidence="2" id="KW-0808">Transferase</keyword>
<dbReference type="PANTHER" id="PTHR36973">
    <property type="entry name" value="SLL1456 PROTEIN-RELATED"/>
    <property type="match status" value="1"/>
</dbReference>
<dbReference type="SUPFAM" id="SSF53335">
    <property type="entry name" value="S-adenosyl-L-methionine-dependent methyltransferases"/>
    <property type="match status" value="1"/>
</dbReference>
<proteinExistence type="predicted"/>
<organism evidence="2 3">
    <name type="scientific">Acidiphilium rubrum</name>
    <dbReference type="NCBI Taxonomy" id="526"/>
    <lineage>
        <taxon>Bacteria</taxon>
        <taxon>Pseudomonadati</taxon>
        <taxon>Pseudomonadota</taxon>
        <taxon>Alphaproteobacteria</taxon>
        <taxon>Acetobacterales</taxon>
        <taxon>Acidocellaceae</taxon>
        <taxon>Acidiphilium</taxon>
    </lineage>
</organism>
<evidence type="ECO:0000313" key="3">
    <source>
        <dbReference type="Proteomes" id="UP000186308"/>
    </source>
</evidence>
<keyword evidence="3" id="KW-1185">Reference proteome</keyword>
<accession>A0A8G2CI68</accession>
<dbReference type="Proteomes" id="UP000186308">
    <property type="component" value="Unassembled WGS sequence"/>
</dbReference>
<comment type="caution">
    <text evidence="2">The sequence shown here is derived from an EMBL/GenBank/DDBJ whole genome shotgun (WGS) entry which is preliminary data.</text>
</comment>
<dbReference type="RefSeq" id="WP_029312117.1">
    <property type="nucleotide sequence ID" value="NZ_FTNE01000002.1"/>
</dbReference>
<gene>
    <name evidence="2" type="ORF">SAMN05421828_102187</name>
</gene>
<dbReference type="Gene3D" id="3.40.50.150">
    <property type="entry name" value="Vaccinia Virus protein VP39"/>
    <property type="match status" value="1"/>
</dbReference>